<gene>
    <name evidence="1" type="ORF">VCX44_24520</name>
</gene>
<reference evidence="1 2" key="1">
    <citation type="submission" date="2023-12" db="EMBL/GenBank/DDBJ databases">
        <title>Characterization of antibiotic resistance in Aeromonas spp. in hospital effluent.</title>
        <authorList>
            <person name="Negoseki B.R.S."/>
            <person name="Krul D."/>
            <person name="Siqueira A.C."/>
            <person name="Almeida M."/>
            <person name="Mesa D."/>
            <person name="Conte D."/>
            <person name="Dalla-Costa L.M."/>
        </authorList>
    </citation>
    <scope>NUCLEOTIDE SEQUENCE [LARGE SCALE GENOMIC DNA]</scope>
    <source>
        <strain evidence="1 2">36v</strain>
    </source>
</reference>
<comment type="caution">
    <text evidence="1">The sequence shown here is derived from an EMBL/GenBank/DDBJ whole genome shotgun (WGS) entry which is preliminary data.</text>
</comment>
<accession>A0ABU5WD66</accession>
<protein>
    <submittedName>
        <fullName evidence="1">Uncharacterized protein</fullName>
    </submittedName>
</protein>
<sequence length="56" mass="6569">MDNYVVGRQNMFKVLREATNPQLFLQYEVPTVTKVNGTKIDELKALFDKMGYLDER</sequence>
<dbReference type="Proteomes" id="UP001304847">
    <property type="component" value="Unassembled WGS sequence"/>
</dbReference>
<dbReference type="EMBL" id="JAYGOJ010000298">
    <property type="protein sequence ID" value="MEA9438861.1"/>
    <property type="molecule type" value="Genomic_DNA"/>
</dbReference>
<keyword evidence="2" id="KW-1185">Reference proteome</keyword>
<proteinExistence type="predicted"/>
<name>A0ABU5WD66_AERCA</name>
<evidence type="ECO:0000313" key="2">
    <source>
        <dbReference type="Proteomes" id="UP001304847"/>
    </source>
</evidence>
<organism evidence="1 2">
    <name type="scientific">Aeromonas caviae</name>
    <name type="common">Aeromonas punctata</name>
    <dbReference type="NCBI Taxonomy" id="648"/>
    <lineage>
        <taxon>Bacteria</taxon>
        <taxon>Pseudomonadati</taxon>
        <taxon>Pseudomonadota</taxon>
        <taxon>Gammaproteobacteria</taxon>
        <taxon>Aeromonadales</taxon>
        <taxon>Aeromonadaceae</taxon>
        <taxon>Aeromonas</taxon>
    </lineage>
</organism>
<evidence type="ECO:0000313" key="1">
    <source>
        <dbReference type="EMBL" id="MEA9438861.1"/>
    </source>
</evidence>
<dbReference type="RefSeq" id="WP_323581195.1">
    <property type="nucleotide sequence ID" value="NZ_JAYGOJ010000298.1"/>
</dbReference>